<gene>
    <name evidence="2" type="ORF">Q8F55_007409</name>
</gene>
<comment type="caution">
    <text evidence="2">The sequence shown here is derived from an EMBL/GenBank/DDBJ whole genome shotgun (WGS) entry which is preliminary data.</text>
</comment>
<dbReference type="SUPFAM" id="SSF51695">
    <property type="entry name" value="PLC-like phosphodiesterases"/>
    <property type="match status" value="1"/>
</dbReference>
<feature type="domain" description="Phosphatidylinositol-specific phospholipase C X" evidence="1">
    <location>
        <begin position="104"/>
        <end position="238"/>
    </location>
</feature>
<dbReference type="RefSeq" id="XP_069205683.1">
    <property type="nucleotide sequence ID" value="XM_069355842.1"/>
</dbReference>
<sequence length="425" mass="45953">MPLRIIPAGGIEIRGASVNGGDAQLQDDGNARVVDDQGQTVTVRFDRGGEGQFDVLPPSEAERARGWARIDTQNNGSVIAYRVDDNIVLLPRPDLENWQSQLPDDRALADVTIPGTHESASLSGGFISICHTDDIRTQLNQGIRFLDIRLKVINGELQTYHGIQPQNSTLREQIGWVNDFLRAHNREAVFVSIKQENDNNPDFGRLVEEAFKEGGLTRWDEVLPTLGEARGKAILFSRFHKNEDSQFPNGMGIRPTTWPDNNPGFEWDSNGTPFRVQDVYDTGDIGSKTDIVIRHIEGTTGPRGNGLGNNHPYTLSFATAAKFPQSPPQWMASGSGSGMGVSKVLGNITSLFAGGGGGGGENGGGGNAGPQGGVNSRLAYWLLQRAAEGKRPRATIMLDFYRETGGGDAGVSELLAALNYINTNE</sequence>
<name>A0ABR3PTH8_9TREE</name>
<dbReference type="InterPro" id="IPR051057">
    <property type="entry name" value="PI-PLC_domain"/>
</dbReference>
<dbReference type="InterPro" id="IPR017946">
    <property type="entry name" value="PLC-like_Pdiesterase_TIM-brl"/>
</dbReference>
<evidence type="ECO:0000313" key="2">
    <source>
        <dbReference type="EMBL" id="KAL1405739.1"/>
    </source>
</evidence>
<dbReference type="Gene3D" id="3.20.20.190">
    <property type="entry name" value="Phosphatidylinositol (PI) phosphodiesterase"/>
    <property type="match status" value="1"/>
</dbReference>
<keyword evidence="3" id="KW-1185">Reference proteome</keyword>
<dbReference type="SMART" id="SM00148">
    <property type="entry name" value="PLCXc"/>
    <property type="match status" value="1"/>
</dbReference>
<protein>
    <recommendedName>
        <fullName evidence="1">Phosphatidylinositol-specific phospholipase C X domain-containing protein</fullName>
    </recommendedName>
</protein>
<dbReference type="InterPro" id="IPR000909">
    <property type="entry name" value="PLipase_C_PInositol-sp_X_dom"/>
</dbReference>
<dbReference type="PANTHER" id="PTHR13593">
    <property type="match status" value="1"/>
</dbReference>
<accession>A0ABR3PTH8</accession>
<proteinExistence type="predicted"/>
<evidence type="ECO:0000259" key="1">
    <source>
        <dbReference type="SMART" id="SM00148"/>
    </source>
</evidence>
<dbReference type="PROSITE" id="PS50007">
    <property type="entry name" value="PIPLC_X_DOMAIN"/>
    <property type="match status" value="1"/>
</dbReference>
<organism evidence="2 3">
    <name type="scientific">Vanrija albida</name>
    <dbReference type="NCBI Taxonomy" id="181172"/>
    <lineage>
        <taxon>Eukaryota</taxon>
        <taxon>Fungi</taxon>
        <taxon>Dikarya</taxon>
        <taxon>Basidiomycota</taxon>
        <taxon>Agaricomycotina</taxon>
        <taxon>Tremellomycetes</taxon>
        <taxon>Trichosporonales</taxon>
        <taxon>Trichosporonaceae</taxon>
        <taxon>Vanrija</taxon>
    </lineage>
</organism>
<reference evidence="2 3" key="1">
    <citation type="submission" date="2023-08" db="EMBL/GenBank/DDBJ databases">
        <title>Annotated Genome Sequence of Vanrija albida AlHP1.</title>
        <authorList>
            <person name="Herzog R."/>
        </authorList>
    </citation>
    <scope>NUCLEOTIDE SEQUENCE [LARGE SCALE GENOMIC DNA]</scope>
    <source>
        <strain evidence="2 3">AlHP1</strain>
    </source>
</reference>
<dbReference type="Pfam" id="PF00388">
    <property type="entry name" value="PI-PLC-X"/>
    <property type="match status" value="1"/>
</dbReference>
<evidence type="ECO:0000313" key="3">
    <source>
        <dbReference type="Proteomes" id="UP001565368"/>
    </source>
</evidence>
<dbReference type="Proteomes" id="UP001565368">
    <property type="component" value="Unassembled WGS sequence"/>
</dbReference>
<dbReference type="EMBL" id="JBBXJM010000006">
    <property type="protein sequence ID" value="KAL1405739.1"/>
    <property type="molecule type" value="Genomic_DNA"/>
</dbReference>
<dbReference type="GeneID" id="95988452"/>
<dbReference type="PANTHER" id="PTHR13593:SF148">
    <property type="entry name" value="PHOSPHATIDYLINOSITOL-SPECIFIC PHOSPHOLIPASE C X DOMAIN-CONTAINING PROTEIN"/>
    <property type="match status" value="1"/>
</dbReference>